<name>A0ABS5YD70_9GAMM</name>
<reference evidence="2 3" key="1">
    <citation type="journal article" date="2021" name="Genome Biol. Evol.">
        <title>The evolution of interdependence in a four-way mealybug symbiosis.</title>
        <authorList>
            <person name="Garber A.I."/>
            <person name="Kupper M."/>
            <person name="Laetsch D.R."/>
            <person name="Weldon S.R."/>
            <person name="Ladinsky M.S."/>
            <person name="Bjorkman P.J."/>
            <person name="McCutcheon J.P."/>
        </authorList>
    </citation>
    <scope>NUCLEOTIDE SEQUENCE [LARGE SCALE GENOMIC DNA]</scope>
    <source>
        <strain evidence="2">SOD</strain>
    </source>
</reference>
<dbReference type="Proteomes" id="UP000811282">
    <property type="component" value="Unassembled WGS sequence"/>
</dbReference>
<evidence type="ECO:0000313" key="2">
    <source>
        <dbReference type="EMBL" id="MBT9432647.1"/>
    </source>
</evidence>
<comment type="similarity">
    <text evidence="1">Belongs to the flagella basal body rod proteins family.</text>
</comment>
<protein>
    <recommendedName>
        <fullName evidence="1">Flagellar hook-associated protein 1</fullName>
        <shortName evidence="1">HAP1</shortName>
    </recommendedName>
</protein>
<keyword evidence="1" id="KW-0975">Bacterial flagellum</keyword>
<keyword evidence="3" id="KW-1185">Reference proteome</keyword>
<dbReference type="RefSeq" id="WP_215669769.1">
    <property type="nucleotide sequence ID" value="NZ_JAFJYC010000001.1"/>
</dbReference>
<evidence type="ECO:0000256" key="1">
    <source>
        <dbReference type="RuleBase" id="RU362065"/>
    </source>
</evidence>
<dbReference type="SUPFAM" id="SSF64518">
    <property type="entry name" value="Phase 1 flagellin"/>
    <property type="match status" value="1"/>
</dbReference>
<proteinExistence type="inferred from homology"/>
<comment type="caution">
    <text evidence="2">The sequence shown here is derived from an EMBL/GenBank/DDBJ whole genome shotgun (WGS) entry which is preliminary data.</text>
</comment>
<accession>A0ABS5YD70</accession>
<dbReference type="EMBL" id="JAFJYC010000001">
    <property type="protein sequence ID" value="MBT9432647.1"/>
    <property type="molecule type" value="Genomic_DNA"/>
</dbReference>
<keyword evidence="1" id="KW-0964">Secreted</keyword>
<comment type="subcellular location">
    <subcellularLocation>
        <location evidence="1">Bacterial flagellum</location>
    </subcellularLocation>
    <subcellularLocation>
        <location evidence="1">Secreted</location>
    </subcellularLocation>
</comment>
<dbReference type="PRINTS" id="PR01005">
    <property type="entry name" value="FLGHOOKAP1"/>
</dbReference>
<dbReference type="InterPro" id="IPR002371">
    <property type="entry name" value="FlgK"/>
</dbReference>
<dbReference type="PANTHER" id="PTHR30033">
    <property type="entry name" value="FLAGELLAR HOOK-ASSOCIATED PROTEIN 1"/>
    <property type="match status" value="1"/>
</dbReference>
<dbReference type="PANTHER" id="PTHR30033:SF1">
    <property type="entry name" value="FLAGELLAR HOOK-ASSOCIATED PROTEIN 1"/>
    <property type="match status" value="1"/>
</dbReference>
<gene>
    <name evidence="1" type="primary">flgK</name>
    <name evidence="2" type="ORF">JZM24_11895</name>
</gene>
<organism evidence="2 3">
    <name type="scientific">Candidatus Sodalis endolongispinus</name>
    <dbReference type="NCBI Taxonomy" id="2812662"/>
    <lineage>
        <taxon>Bacteria</taxon>
        <taxon>Pseudomonadati</taxon>
        <taxon>Pseudomonadota</taxon>
        <taxon>Gammaproteobacteria</taxon>
        <taxon>Enterobacterales</taxon>
        <taxon>Bruguierivoracaceae</taxon>
        <taxon>Sodalis</taxon>
    </lineage>
</organism>
<evidence type="ECO:0000313" key="3">
    <source>
        <dbReference type="Proteomes" id="UP000811282"/>
    </source>
</evidence>
<sequence length="158" mass="16796">MTFEGVTIDMQGGAPAEGDSFQLNPFGGIAGSVAVSISGGDKIAAAVQDQGKDNGTGNNGNSIALGNIQHEKLIHGATLSESYAGLIGYVGTTTRNLMETANSQEKAFQDAYVERTQKTGVDLNQEYVQLEMYRQYYNASSQLLQTANSLLDTLLSIH</sequence>